<dbReference type="PhylomeDB" id="A0A0G4G2T4"/>
<dbReference type="EMBL" id="CDMY01000548">
    <property type="protein sequence ID" value="CEM21999.1"/>
    <property type="molecule type" value="Genomic_DNA"/>
</dbReference>
<keyword evidence="1" id="KW-0175">Coiled coil</keyword>
<dbReference type="InParanoid" id="A0A0G4G2T4"/>
<protein>
    <submittedName>
        <fullName evidence="2">Uncharacterized protein</fullName>
    </submittedName>
</protein>
<proteinExistence type="predicted"/>
<dbReference type="VEuPathDB" id="CryptoDB:Vbra_4501"/>
<accession>A0A0G4G2T4</accession>
<evidence type="ECO:0000313" key="3">
    <source>
        <dbReference type="Proteomes" id="UP000041254"/>
    </source>
</evidence>
<name>A0A0G4G2T4_VITBC</name>
<evidence type="ECO:0000256" key="1">
    <source>
        <dbReference type="SAM" id="Coils"/>
    </source>
</evidence>
<sequence length="181" mass="20609">MHFTLALCVRGCVRHEKALEAERSKVRSLESQMRTLAAELEAQRDRVKDFDELKTKYDKVVADMARVSERKRSRTSRSKRYLLDRIKVAEEHAAQAAAESKQMRDKVAGVKVTGVQEHVNNDVPAVPASRTDIYDWVNLYKKDQLIHFAKVYGVDTRKGQTKMAIVDEIAKAIYSPTTGDE</sequence>
<organism evidence="2 3">
    <name type="scientific">Vitrella brassicaformis (strain CCMP3155)</name>
    <dbReference type="NCBI Taxonomy" id="1169540"/>
    <lineage>
        <taxon>Eukaryota</taxon>
        <taxon>Sar</taxon>
        <taxon>Alveolata</taxon>
        <taxon>Colpodellida</taxon>
        <taxon>Vitrellaceae</taxon>
        <taxon>Vitrella</taxon>
    </lineage>
</organism>
<evidence type="ECO:0000313" key="2">
    <source>
        <dbReference type="EMBL" id="CEM21999.1"/>
    </source>
</evidence>
<keyword evidence="3" id="KW-1185">Reference proteome</keyword>
<dbReference type="AlphaFoldDB" id="A0A0G4G2T4"/>
<reference evidence="2 3" key="1">
    <citation type="submission" date="2014-11" db="EMBL/GenBank/DDBJ databases">
        <authorList>
            <person name="Zhu J."/>
            <person name="Qi W."/>
            <person name="Song R."/>
        </authorList>
    </citation>
    <scope>NUCLEOTIDE SEQUENCE [LARGE SCALE GENOMIC DNA]</scope>
</reference>
<gene>
    <name evidence="2" type="ORF">Vbra_4501</name>
</gene>
<feature type="coiled-coil region" evidence="1">
    <location>
        <begin position="12"/>
        <end position="53"/>
    </location>
</feature>
<dbReference type="Proteomes" id="UP000041254">
    <property type="component" value="Unassembled WGS sequence"/>
</dbReference>